<protein>
    <submittedName>
        <fullName evidence="2">Uncharacterized protein</fullName>
    </submittedName>
</protein>
<dbReference type="EMBL" id="JANVFS010000058">
    <property type="protein sequence ID" value="KAJ4464551.1"/>
    <property type="molecule type" value="Genomic_DNA"/>
</dbReference>
<evidence type="ECO:0000313" key="3">
    <source>
        <dbReference type="Proteomes" id="UP001150238"/>
    </source>
</evidence>
<sequence length="313" mass="34740">MDLTITCPTINNKIHLILAEDCFFNAVFLTVGRVAAYFVPNSFLLKIKLSDTFEAYVFTVLCKNHSDYLLVLEALLVLQNLGALFSEDIIDFHSNQRFDSDAWKDDPDNLSPLEPVTSGKKRDISNVPKNIYCKNPLPFSRAVPIFDGRDSFVTSPAQLNQISSCTYPLYKNSEEDIPTGCIVCIGYTAHTWQSSASYKAPPLSLSLGLQFVVVLALPPTYDEPAPPKCVSLRPFPKPIYNTPTRTKDFLGPPHRKSSHSKLSSDNVAGSSHIPRHGNVDSNNDSPYLNGGGLKGGFEYHEDVMMLKLNHKGR</sequence>
<evidence type="ECO:0000256" key="1">
    <source>
        <dbReference type="SAM" id="MobiDB-lite"/>
    </source>
</evidence>
<evidence type="ECO:0000313" key="2">
    <source>
        <dbReference type="EMBL" id="KAJ4464551.1"/>
    </source>
</evidence>
<organism evidence="2 3">
    <name type="scientific">Lentinula lateritia</name>
    <dbReference type="NCBI Taxonomy" id="40482"/>
    <lineage>
        <taxon>Eukaryota</taxon>
        <taxon>Fungi</taxon>
        <taxon>Dikarya</taxon>
        <taxon>Basidiomycota</taxon>
        <taxon>Agaricomycotina</taxon>
        <taxon>Agaricomycetes</taxon>
        <taxon>Agaricomycetidae</taxon>
        <taxon>Agaricales</taxon>
        <taxon>Marasmiineae</taxon>
        <taxon>Omphalotaceae</taxon>
        <taxon>Lentinula</taxon>
    </lineage>
</organism>
<feature type="region of interest" description="Disordered" evidence="1">
    <location>
        <begin position="243"/>
        <end position="287"/>
    </location>
</feature>
<dbReference type="Proteomes" id="UP001150238">
    <property type="component" value="Unassembled WGS sequence"/>
</dbReference>
<proteinExistence type="predicted"/>
<accession>A0A9W8ZRI2</accession>
<comment type="caution">
    <text evidence="2">The sequence shown here is derived from an EMBL/GenBank/DDBJ whole genome shotgun (WGS) entry which is preliminary data.</text>
</comment>
<gene>
    <name evidence="2" type="ORF">C8J55DRAFT_566831</name>
</gene>
<reference evidence="2" key="1">
    <citation type="submission" date="2022-08" db="EMBL/GenBank/DDBJ databases">
        <authorList>
            <consortium name="DOE Joint Genome Institute"/>
            <person name="Min B."/>
            <person name="Riley R."/>
            <person name="Sierra-Patev S."/>
            <person name="Naranjo-Ortiz M."/>
            <person name="Looney B."/>
            <person name="Konkel Z."/>
            <person name="Slot J.C."/>
            <person name="Sakamoto Y."/>
            <person name="Steenwyk J.L."/>
            <person name="Rokas A."/>
            <person name="Carro J."/>
            <person name="Camarero S."/>
            <person name="Ferreira P."/>
            <person name="Molpeceres G."/>
            <person name="Ruiz-Duenas F.J."/>
            <person name="Serrano A."/>
            <person name="Henrissat B."/>
            <person name="Drula E."/>
            <person name="Hughes K.W."/>
            <person name="Mata J.L."/>
            <person name="Ishikawa N.K."/>
            <person name="Vargas-Isla R."/>
            <person name="Ushijima S."/>
            <person name="Smith C.A."/>
            <person name="Ahrendt S."/>
            <person name="Andreopoulos W."/>
            <person name="He G."/>
            <person name="Labutti K."/>
            <person name="Lipzen A."/>
            <person name="Ng V."/>
            <person name="Sandor L."/>
            <person name="Barry K."/>
            <person name="Martinez A.T."/>
            <person name="Xiao Y."/>
            <person name="Gibbons J.G."/>
            <person name="Terashima K."/>
            <person name="Hibbett D.S."/>
            <person name="Grigoriev I.V."/>
        </authorList>
    </citation>
    <scope>NUCLEOTIDE SEQUENCE</scope>
    <source>
        <strain evidence="2">Sp2 HRB7682 ss15</strain>
    </source>
</reference>
<feature type="compositionally biased region" description="Polar residues" evidence="1">
    <location>
        <begin position="260"/>
        <end position="269"/>
    </location>
</feature>
<reference evidence="2" key="2">
    <citation type="journal article" date="2023" name="Proc. Natl. Acad. Sci. U.S.A.">
        <title>A global phylogenomic analysis of the shiitake genus Lentinula.</title>
        <authorList>
            <person name="Sierra-Patev S."/>
            <person name="Min B."/>
            <person name="Naranjo-Ortiz M."/>
            <person name="Looney B."/>
            <person name="Konkel Z."/>
            <person name="Slot J.C."/>
            <person name="Sakamoto Y."/>
            <person name="Steenwyk J.L."/>
            <person name="Rokas A."/>
            <person name="Carro J."/>
            <person name="Camarero S."/>
            <person name="Ferreira P."/>
            <person name="Molpeceres G."/>
            <person name="Ruiz-Duenas F.J."/>
            <person name="Serrano A."/>
            <person name="Henrissat B."/>
            <person name="Drula E."/>
            <person name="Hughes K.W."/>
            <person name="Mata J.L."/>
            <person name="Ishikawa N.K."/>
            <person name="Vargas-Isla R."/>
            <person name="Ushijima S."/>
            <person name="Smith C.A."/>
            <person name="Donoghue J."/>
            <person name="Ahrendt S."/>
            <person name="Andreopoulos W."/>
            <person name="He G."/>
            <person name="LaButti K."/>
            <person name="Lipzen A."/>
            <person name="Ng V."/>
            <person name="Riley R."/>
            <person name="Sandor L."/>
            <person name="Barry K."/>
            <person name="Martinez A.T."/>
            <person name="Xiao Y."/>
            <person name="Gibbons J.G."/>
            <person name="Terashima K."/>
            <person name="Grigoriev I.V."/>
            <person name="Hibbett D."/>
        </authorList>
    </citation>
    <scope>NUCLEOTIDE SEQUENCE</scope>
    <source>
        <strain evidence="2">Sp2 HRB7682 ss15</strain>
    </source>
</reference>
<name>A0A9W8ZRI2_9AGAR</name>
<dbReference type="AlphaFoldDB" id="A0A9W8ZRI2"/>